<gene>
    <name evidence="4" type="primary">GYP7_1</name>
    <name evidence="4" type="ORF">HK105_200962</name>
</gene>
<comment type="caution">
    <text evidence="4">The sequence shown here is derived from an EMBL/GenBank/DDBJ whole genome shotgun (WGS) entry which is preliminary data.</text>
</comment>
<dbReference type="Gene3D" id="1.10.8.270">
    <property type="entry name" value="putative rabgap domain of human tbc1 domain family member 14 like domains"/>
    <property type="match status" value="1"/>
</dbReference>
<name>A0ABR4NIM7_9FUNG</name>
<dbReference type="PROSITE" id="PS50086">
    <property type="entry name" value="TBC_RABGAP"/>
    <property type="match status" value="1"/>
</dbReference>
<dbReference type="EMBL" id="JADGIZ020000003">
    <property type="protein sequence ID" value="KAL2919319.1"/>
    <property type="molecule type" value="Genomic_DNA"/>
</dbReference>
<evidence type="ECO:0000256" key="1">
    <source>
        <dbReference type="ARBA" id="ARBA00022468"/>
    </source>
</evidence>
<evidence type="ECO:0000256" key="2">
    <source>
        <dbReference type="SAM" id="MobiDB-lite"/>
    </source>
</evidence>
<keyword evidence="1" id="KW-0343">GTPase activation</keyword>
<feature type="region of interest" description="Disordered" evidence="2">
    <location>
        <begin position="397"/>
        <end position="425"/>
    </location>
</feature>
<dbReference type="SMART" id="SM00164">
    <property type="entry name" value="TBC"/>
    <property type="match status" value="1"/>
</dbReference>
<protein>
    <submittedName>
        <fullName evidence="4">GTPase activating protein</fullName>
    </submittedName>
</protein>
<dbReference type="SUPFAM" id="SSF47923">
    <property type="entry name" value="Ypt/Rab-GAP domain of gyp1p"/>
    <property type="match status" value="2"/>
</dbReference>
<accession>A0ABR4NIM7</accession>
<organism evidence="4 5">
    <name type="scientific">Polyrhizophydium stewartii</name>
    <dbReference type="NCBI Taxonomy" id="2732419"/>
    <lineage>
        <taxon>Eukaryota</taxon>
        <taxon>Fungi</taxon>
        <taxon>Fungi incertae sedis</taxon>
        <taxon>Chytridiomycota</taxon>
        <taxon>Chytridiomycota incertae sedis</taxon>
        <taxon>Chytridiomycetes</taxon>
        <taxon>Rhizophydiales</taxon>
        <taxon>Rhizophydiales incertae sedis</taxon>
        <taxon>Polyrhizophydium</taxon>
    </lineage>
</organism>
<sequence>MYTHLVVARSSVLRRDNDAAEAGANGFLYLARRPTNPADIALCWMPAARIPPPETAAFLAAASMTDADRAAAVTFTSKLGFSRGEEACVQVLVVGLQDGSSWPELWIDALRAEQQPPGLAPVVNMVRSWLRRLGRDLVECDVPNIFFLSDRLAAMSRWPPTLPQPGADSTIYRAGALGMGVISSVVGRPIATKIEDVGWSMLEQFAKVTAFAKSKTSEALEHPLARPLLPLIPEQVRSYFLSSAEAEALLREYDSAGHYLARFSNEIQNRLRRRNRPEEPAPAEISEFVDVDQTRAYEVISAPYQSHFSGMPLTLEEWKSWHDEAGSVEAYRLKFFARIFTGGIEPAARREAWKFLVGAHAFASTALDRSRVDRDRAEQYANLKLSWQHAIQASEEEASAGMGLSPSPNSGPVGDENENADPLTKVRERKYRIEKDVVRTDRNTGYFAEAPADVEQLAGLKVGPHLFVLRDILMTYTILNFDLGYVQGMSDLCSPILEIMDDEIEAFWTFSHYMERMKSHFARDQLGMQRELRRLELLVRLVDPPLYRHMELTDSVNMFCCFRWLLICFKREFPFSEIKTLWEVILACPLSEHFQIFVAAAILNMHRTQIFHQRAFDEVLKFINGLSDTIPVPDSIQHAQVLYYLARDLVKKYAPTDIVASLETIPSVELWLENTAGSAVDGSADSGQLLLAWEGDMDSWTPEEWQEVVQLFAVPK</sequence>
<evidence type="ECO:0000259" key="3">
    <source>
        <dbReference type="PROSITE" id="PS50086"/>
    </source>
</evidence>
<dbReference type="InterPro" id="IPR000195">
    <property type="entry name" value="Rab-GAP-TBC_dom"/>
</dbReference>
<reference evidence="4 5" key="1">
    <citation type="submission" date="2023-09" db="EMBL/GenBank/DDBJ databases">
        <title>Pangenome analysis of Batrachochytrium dendrobatidis and related Chytrids.</title>
        <authorList>
            <person name="Yacoub M.N."/>
            <person name="Stajich J.E."/>
            <person name="James T.Y."/>
        </authorList>
    </citation>
    <scope>NUCLEOTIDE SEQUENCE [LARGE SCALE GENOMIC DNA]</scope>
    <source>
        <strain evidence="4 5">JEL0888</strain>
    </source>
</reference>
<dbReference type="InterPro" id="IPR035969">
    <property type="entry name" value="Rab-GAP_TBC_sf"/>
</dbReference>
<evidence type="ECO:0000313" key="5">
    <source>
        <dbReference type="Proteomes" id="UP001527925"/>
    </source>
</evidence>
<dbReference type="Gene3D" id="1.10.472.80">
    <property type="entry name" value="Ypt/Rab-GAP domain of gyp1p, domain 3"/>
    <property type="match status" value="1"/>
</dbReference>
<dbReference type="Pfam" id="PF00566">
    <property type="entry name" value="RabGAP-TBC"/>
    <property type="match status" value="1"/>
</dbReference>
<dbReference type="PANTHER" id="PTHR22957:SF502">
    <property type="entry name" value="SMALL G PROTEIN SIGNALING MODULATOR 2-RELATED"/>
    <property type="match status" value="1"/>
</dbReference>
<evidence type="ECO:0000313" key="4">
    <source>
        <dbReference type="EMBL" id="KAL2919319.1"/>
    </source>
</evidence>
<feature type="domain" description="Rab-GAP TBC" evidence="3">
    <location>
        <begin position="343"/>
        <end position="589"/>
    </location>
</feature>
<proteinExistence type="predicted"/>
<dbReference type="PANTHER" id="PTHR22957">
    <property type="entry name" value="TBC1 DOMAIN FAMILY MEMBER GTPASE-ACTIVATING PROTEIN"/>
    <property type="match status" value="1"/>
</dbReference>
<keyword evidence="5" id="KW-1185">Reference proteome</keyword>
<dbReference type="Proteomes" id="UP001527925">
    <property type="component" value="Unassembled WGS sequence"/>
</dbReference>